<protein>
    <submittedName>
        <fullName evidence="10">Response regulator transcription factor</fullName>
    </submittedName>
</protein>
<keyword evidence="2" id="KW-0902">Two-component regulatory system</keyword>
<keyword evidence="1 6" id="KW-0597">Phosphoprotein</keyword>
<dbReference type="InterPro" id="IPR036388">
    <property type="entry name" value="WH-like_DNA-bd_sf"/>
</dbReference>
<accession>A0ABY4AKX5</accession>
<keyword evidence="5" id="KW-0804">Transcription</keyword>
<evidence type="ECO:0000256" key="7">
    <source>
        <dbReference type="PROSITE-ProRule" id="PRU01091"/>
    </source>
</evidence>
<feature type="modified residue" description="4-aspartylphosphate" evidence="6">
    <location>
        <position position="68"/>
    </location>
</feature>
<feature type="domain" description="OmpR/PhoB-type" evidence="9">
    <location>
        <begin position="133"/>
        <end position="236"/>
    </location>
</feature>
<dbReference type="Gene3D" id="1.10.10.10">
    <property type="entry name" value="Winged helix-like DNA-binding domain superfamily/Winged helix DNA-binding domain"/>
    <property type="match status" value="1"/>
</dbReference>
<keyword evidence="11" id="KW-1185">Reference proteome</keyword>
<dbReference type="InterPro" id="IPR016032">
    <property type="entry name" value="Sig_transdc_resp-reg_C-effctor"/>
</dbReference>
<evidence type="ECO:0000259" key="8">
    <source>
        <dbReference type="PROSITE" id="PS50110"/>
    </source>
</evidence>
<evidence type="ECO:0000256" key="2">
    <source>
        <dbReference type="ARBA" id="ARBA00023012"/>
    </source>
</evidence>
<keyword evidence="3" id="KW-0805">Transcription regulation</keyword>
<dbReference type="SUPFAM" id="SSF52172">
    <property type="entry name" value="CheY-like"/>
    <property type="match status" value="1"/>
</dbReference>
<dbReference type="EMBL" id="CP063982">
    <property type="protein sequence ID" value="UOD50060.1"/>
    <property type="molecule type" value="Genomic_DNA"/>
</dbReference>
<dbReference type="Pfam" id="PF00072">
    <property type="entry name" value="Response_reg"/>
    <property type="match status" value="1"/>
</dbReference>
<keyword evidence="4 7" id="KW-0238">DNA-binding</keyword>
<dbReference type="Proteomes" id="UP000831607">
    <property type="component" value="Chromosome"/>
</dbReference>
<dbReference type="PANTHER" id="PTHR48111">
    <property type="entry name" value="REGULATOR OF RPOS"/>
    <property type="match status" value="1"/>
</dbReference>
<dbReference type="InterPro" id="IPR001789">
    <property type="entry name" value="Sig_transdc_resp-reg_receiver"/>
</dbReference>
<dbReference type="InterPro" id="IPR039420">
    <property type="entry name" value="WalR-like"/>
</dbReference>
<dbReference type="RefSeq" id="WP_243478457.1">
    <property type="nucleotide sequence ID" value="NZ_CP063982.1"/>
</dbReference>
<evidence type="ECO:0000256" key="5">
    <source>
        <dbReference type="ARBA" id="ARBA00023163"/>
    </source>
</evidence>
<proteinExistence type="predicted"/>
<dbReference type="SMART" id="SM00448">
    <property type="entry name" value="REC"/>
    <property type="match status" value="1"/>
</dbReference>
<evidence type="ECO:0000259" key="9">
    <source>
        <dbReference type="PROSITE" id="PS51755"/>
    </source>
</evidence>
<dbReference type="InterPro" id="IPR011006">
    <property type="entry name" value="CheY-like_superfamily"/>
</dbReference>
<evidence type="ECO:0000256" key="3">
    <source>
        <dbReference type="ARBA" id="ARBA00023015"/>
    </source>
</evidence>
<name>A0ABY4AKX5_9BURK</name>
<evidence type="ECO:0000313" key="11">
    <source>
        <dbReference type="Proteomes" id="UP000831607"/>
    </source>
</evidence>
<dbReference type="Gene3D" id="3.40.50.2300">
    <property type="match status" value="1"/>
</dbReference>
<sequence>MTPQTLNQPASNSLERKPLLLLVEDHDDLRAELAFQLRYHRMDVMEAADAAGSDRQLSAQLPDIIVLDINLPDRSGYTIASELKQRHPQVGIIMLTARAELDDRVLGFEVGADVYLVKPVDFRELHACIKSLLARLSLGDKQAEWAFSESSRLLRAPDHTTLELTTLEALTFKTMLQSRGSVCPRETLHEVLGFSGLDLNDIRLNTLISRLRRRLVQFNPELRIVTWRNKGYAYVGPPVMVGN</sequence>
<dbReference type="PROSITE" id="PS51755">
    <property type="entry name" value="OMPR_PHOB"/>
    <property type="match status" value="1"/>
</dbReference>
<gene>
    <name evidence="10" type="ORF">DHf2319_11560</name>
</gene>
<dbReference type="Pfam" id="PF00486">
    <property type="entry name" value="Trans_reg_C"/>
    <property type="match status" value="1"/>
</dbReference>
<evidence type="ECO:0000256" key="1">
    <source>
        <dbReference type="ARBA" id="ARBA00022553"/>
    </source>
</evidence>
<evidence type="ECO:0000313" key="10">
    <source>
        <dbReference type="EMBL" id="UOD50060.1"/>
    </source>
</evidence>
<dbReference type="SUPFAM" id="SSF46894">
    <property type="entry name" value="C-terminal effector domain of the bipartite response regulators"/>
    <property type="match status" value="1"/>
</dbReference>
<dbReference type="InterPro" id="IPR001867">
    <property type="entry name" value="OmpR/PhoB-type_DNA-bd"/>
</dbReference>
<evidence type="ECO:0000256" key="6">
    <source>
        <dbReference type="PROSITE-ProRule" id="PRU00169"/>
    </source>
</evidence>
<feature type="domain" description="Response regulatory" evidence="8">
    <location>
        <begin position="19"/>
        <end position="133"/>
    </location>
</feature>
<reference evidence="10 11" key="1">
    <citation type="submission" date="2020-11" db="EMBL/GenBank/DDBJ databases">
        <title>Algicoccus daihaiensis sp.nov., isolated from Daihai Lake in Inner Mongolia.</title>
        <authorList>
            <person name="Kai J."/>
        </authorList>
    </citation>
    <scope>NUCLEOTIDE SEQUENCE [LARGE SCALE GENOMIC DNA]</scope>
    <source>
        <strain evidence="11">f23</strain>
    </source>
</reference>
<dbReference type="PANTHER" id="PTHR48111:SF1">
    <property type="entry name" value="TWO-COMPONENT RESPONSE REGULATOR ORR33"/>
    <property type="match status" value="1"/>
</dbReference>
<evidence type="ECO:0000256" key="4">
    <source>
        <dbReference type="ARBA" id="ARBA00023125"/>
    </source>
</evidence>
<organism evidence="10 11">
    <name type="scientific">Orrella daihaiensis</name>
    <dbReference type="NCBI Taxonomy" id="2782176"/>
    <lineage>
        <taxon>Bacteria</taxon>
        <taxon>Pseudomonadati</taxon>
        <taxon>Pseudomonadota</taxon>
        <taxon>Betaproteobacteria</taxon>
        <taxon>Burkholderiales</taxon>
        <taxon>Alcaligenaceae</taxon>
        <taxon>Orrella</taxon>
    </lineage>
</organism>
<feature type="DNA-binding region" description="OmpR/PhoB-type" evidence="7">
    <location>
        <begin position="133"/>
        <end position="236"/>
    </location>
</feature>
<dbReference type="PROSITE" id="PS50110">
    <property type="entry name" value="RESPONSE_REGULATORY"/>
    <property type="match status" value="1"/>
</dbReference>
<dbReference type="CDD" id="cd17574">
    <property type="entry name" value="REC_OmpR"/>
    <property type="match status" value="1"/>
</dbReference>